<name>A0A9P0IT83_9DIPT</name>
<feature type="compositionally biased region" description="Polar residues" evidence="9">
    <location>
        <begin position="517"/>
        <end position="535"/>
    </location>
</feature>
<dbReference type="EMBL" id="OU895877">
    <property type="protein sequence ID" value="CAH1711865.1"/>
    <property type="molecule type" value="Genomic_DNA"/>
</dbReference>
<evidence type="ECO:0000313" key="14">
    <source>
        <dbReference type="Proteomes" id="UP001153620"/>
    </source>
</evidence>
<dbReference type="FunFam" id="3.40.50.300:FF:000008">
    <property type="entry name" value="ATP-dependent RNA helicase RhlB"/>
    <property type="match status" value="1"/>
</dbReference>
<feature type="domain" description="Helicase ATP-binding" evidence="10">
    <location>
        <begin position="114"/>
        <end position="289"/>
    </location>
</feature>
<dbReference type="PROSITE" id="PS51192">
    <property type="entry name" value="HELICASE_ATP_BIND_1"/>
    <property type="match status" value="1"/>
</dbReference>
<accession>A0A9P0IT83</accession>
<feature type="region of interest" description="Disordered" evidence="9">
    <location>
        <begin position="471"/>
        <end position="535"/>
    </location>
</feature>
<dbReference type="InterPro" id="IPR000629">
    <property type="entry name" value="RNA-helicase_DEAD-box_CS"/>
</dbReference>
<dbReference type="FunFam" id="3.40.50.300:FF:000079">
    <property type="entry name" value="probable ATP-dependent RNA helicase DDX17"/>
    <property type="match status" value="1"/>
</dbReference>
<dbReference type="PANTHER" id="PTHR47958">
    <property type="entry name" value="ATP-DEPENDENT RNA HELICASE DBP3"/>
    <property type="match status" value="1"/>
</dbReference>
<dbReference type="CDD" id="cd18787">
    <property type="entry name" value="SF2_C_DEAD"/>
    <property type="match status" value="1"/>
</dbReference>
<keyword evidence="5 8" id="KW-0067">ATP-binding</keyword>
<feature type="short sequence motif" description="Q motif" evidence="7">
    <location>
        <begin position="83"/>
        <end position="111"/>
    </location>
</feature>
<dbReference type="Pfam" id="PF00271">
    <property type="entry name" value="Helicase_C"/>
    <property type="match status" value="1"/>
</dbReference>
<gene>
    <name evidence="13" type="ORF">CHIRRI_LOCUS2279</name>
</gene>
<keyword evidence="14" id="KW-1185">Reference proteome</keyword>
<reference evidence="13" key="2">
    <citation type="submission" date="2022-10" db="EMBL/GenBank/DDBJ databases">
        <authorList>
            <consortium name="ENA_rothamsted_submissions"/>
            <consortium name="culmorum"/>
            <person name="King R."/>
        </authorList>
    </citation>
    <scope>NUCLEOTIDE SEQUENCE</scope>
</reference>
<evidence type="ECO:0000256" key="4">
    <source>
        <dbReference type="ARBA" id="ARBA00022806"/>
    </source>
</evidence>
<dbReference type="Pfam" id="PF00270">
    <property type="entry name" value="DEAD"/>
    <property type="match status" value="1"/>
</dbReference>
<keyword evidence="4 8" id="KW-0347">Helicase</keyword>
<evidence type="ECO:0000259" key="10">
    <source>
        <dbReference type="PROSITE" id="PS51192"/>
    </source>
</evidence>
<comment type="similarity">
    <text evidence="8">Belongs to the DEAD box helicase family.</text>
</comment>
<keyword evidence="3 8" id="KW-0378">Hydrolase</keyword>
<feature type="domain" description="Helicase C-terminal" evidence="11">
    <location>
        <begin position="304"/>
        <end position="466"/>
    </location>
</feature>
<proteinExistence type="inferred from homology"/>
<evidence type="ECO:0000256" key="3">
    <source>
        <dbReference type="ARBA" id="ARBA00022801"/>
    </source>
</evidence>
<dbReference type="GO" id="GO:0003724">
    <property type="term" value="F:RNA helicase activity"/>
    <property type="evidence" value="ECO:0007669"/>
    <property type="project" value="UniProtKB-EC"/>
</dbReference>
<dbReference type="PROSITE" id="PS51194">
    <property type="entry name" value="HELICASE_CTER"/>
    <property type="match status" value="1"/>
</dbReference>
<evidence type="ECO:0000256" key="9">
    <source>
        <dbReference type="SAM" id="MobiDB-lite"/>
    </source>
</evidence>
<dbReference type="Proteomes" id="UP001153620">
    <property type="component" value="Chromosome 1"/>
</dbReference>
<dbReference type="InterPro" id="IPR014014">
    <property type="entry name" value="RNA_helicase_DEAD_Q_motif"/>
</dbReference>
<evidence type="ECO:0000259" key="12">
    <source>
        <dbReference type="PROSITE" id="PS51195"/>
    </source>
</evidence>
<dbReference type="GO" id="GO:0003676">
    <property type="term" value="F:nucleic acid binding"/>
    <property type="evidence" value="ECO:0007669"/>
    <property type="project" value="InterPro"/>
</dbReference>
<dbReference type="Gene3D" id="3.40.50.300">
    <property type="entry name" value="P-loop containing nucleotide triphosphate hydrolases"/>
    <property type="match status" value="2"/>
</dbReference>
<dbReference type="EC" id="3.6.4.13" evidence="1"/>
<dbReference type="SMART" id="SM00487">
    <property type="entry name" value="DEXDc"/>
    <property type="match status" value="1"/>
</dbReference>
<evidence type="ECO:0000256" key="2">
    <source>
        <dbReference type="ARBA" id="ARBA00022741"/>
    </source>
</evidence>
<evidence type="ECO:0000256" key="7">
    <source>
        <dbReference type="PROSITE-ProRule" id="PRU00552"/>
    </source>
</evidence>
<evidence type="ECO:0000259" key="11">
    <source>
        <dbReference type="PROSITE" id="PS51194"/>
    </source>
</evidence>
<dbReference type="GO" id="GO:0016787">
    <property type="term" value="F:hydrolase activity"/>
    <property type="evidence" value="ECO:0007669"/>
    <property type="project" value="UniProtKB-KW"/>
</dbReference>
<dbReference type="GO" id="GO:0005524">
    <property type="term" value="F:ATP binding"/>
    <property type="evidence" value="ECO:0007669"/>
    <property type="project" value="UniProtKB-KW"/>
</dbReference>
<reference evidence="13" key="1">
    <citation type="submission" date="2022-01" db="EMBL/GenBank/DDBJ databases">
        <authorList>
            <person name="King R."/>
        </authorList>
    </citation>
    <scope>NUCLEOTIDE SEQUENCE</scope>
</reference>
<organism evidence="13 14">
    <name type="scientific">Chironomus riparius</name>
    <dbReference type="NCBI Taxonomy" id="315576"/>
    <lineage>
        <taxon>Eukaryota</taxon>
        <taxon>Metazoa</taxon>
        <taxon>Ecdysozoa</taxon>
        <taxon>Arthropoda</taxon>
        <taxon>Hexapoda</taxon>
        <taxon>Insecta</taxon>
        <taxon>Pterygota</taxon>
        <taxon>Neoptera</taxon>
        <taxon>Endopterygota</taxon>
        <taxon>Diptera</taxon>
        <taxon>Nematocera</taxon>
        <taxon>Chironomoidea</taxon>
        <taxon>Chironomidae</taxon>
        <taxon>Chironominae</taxon>
        <taxon>Chironomus</taxon>
    </lineage>
</organism>
<evidence type="ECO:0000256" key="1">
    <source>
        <dbReference type="ARBA" id="ARBA00012552"/>
    </source>
</evidence>
<evidence type="ECO:0000313" key="13">
    <source>
        <dbReference type="EMBL" id="CAH1711865.1"/>
    </source>
</evidence>
<dbReference type="SUPFAM" id="SSF52540">
    <property type="entry name" value="P-loop containing nucleoside triphosphate hydrolases"/>
    <property type="match status" value="1"/>
</dbReference>
<dbReference type="SMART" id="SM00490">
    <property type="entry name" value="HELICc"/>
    <property type="match status" value="1"/>
</dbReference>
<keyword evidence="2 8" id="KW-0547">Nucleotide-binding</keyword>
<evidence type="ECO:0000256" key="6">
    <source>
        <dbReference type="ARBA" id="ARBA00047984"/>
    </source>
</evidence>
<dbReference type="CDD" id="cd17966">
    <property type="entry name" value="DEADc_DDX5_DDX17"/>
    <property type="match status" value="1"/>
</dbReference>
<evidence type="ECO:0000256" key="8">
    <source>
        <dbReference type="RuleBase" id="RU000492"/>
    </source>
</evidence>
<protein>
    <recommendedName>
        <fullName evidence="1">RNA helicase</fullName>
        <ecNumber evidence="1">3.6.4.13</ecNumber>
    </recommendedName>
</protein>
<dbReference type="PROSITE" id="PS51195">
    <property type="entry name" value="Q_MOTIF"/>
    <property type="match status" value="1"/>
</dbReference>
<feature type="domain" description="DEAD-box RNA helicase Q" evidence="12">
    <location>
        <begin position="83"/>
        <end position="111"/>
    </location>
</feature>
<dbReference type="AlphaFoldDB" id="A0A9P0IT83"/>
<dbReference type="InterPro" id="IPR001650">
    <property type="entry name" value="Helicase_C-like"/>
</dbReference>
<evidence type="ECO:0000256" key="5">
    <source>
        <dbReference type="ARBA" id="ARBA00022840"/>
    </source>
</evidence>
<dbReference type="GO" id="GO:0031047">
    <property type="term" value="P:regulatory ncRNA-mediated gene silencing"/>
    <property type="evidence" value="ECO:0007669"/>
    <property type="project" value="UniProtKB-ARBA"/>
</dbReference>
<sequence length="609" mass="69217">MFRPSGNQPNNMNYRNKYQNANNFQQADSLMSPNFENLAPFRKDFYSPDPSILKRSSDEIETLNTKYEITTIGRDADMYKPLKFFNEANFPEFITNELQRQGFVEPTSIQAGSLPVILSGRNLVGIAKTGSGKTLSYLLPALIHLKDQPTVRNSEGPIILVLSPTRELAQQIQVVANDFGNCNNISNCCIYGGAAKSNQIRDLERGCAICIATPGRLIDFLERGVVNLSRCTYLVLDEADRMLDMGFEPQIKKIMSQIRKDRQVLMFSATWPKEVKNLAEEFLQDYIQINIGSLNLSANHNIIQIIDVCDETEKEGKLIKILSDISAENDRKTIVFVETKRRADEITRAINRRGFNAVSIHGDKSQSERDYTLSSFRSGRHNVEILVATDVASRGLDVYDVKYVINYDYPNNSEDYVHRIGRTGRLNNIGTAYTFFTPSNSPKVNDLINVLREANQIINPELIEMSKNSYGRKGNMRKTKGFIPNAGIKRTHPNNNDMLNKRPRMNNAVGDNDNKRSFNNGNMRFGSNNKEGTNYKSYDRRSFGYQQNVYKPQIANFDQNIPQQFPVPHAAPSSTYNNHYQQQQMQFPQFPMAFTSYPPPSIMPPLPKN</sequence>
<comment type="catalytic activity">
    <reaction evidence="6">
        <text>ATP + H2O = ADP + phosphate + H(+)</text>
        <dbReference type="Rhea" id="RHEA:13065"/>
        <dbReference type="ChEBI" id="CHEBI:15377"/>
        <dbReference type="ChEBI" id="CHEBI:15378"/>
        <dbReference type="ChEBI" id="CHEBI:30616"/>
        <dbReference type="ChEBI" id="CHEBI:43474"/>
        <dbReference type="ChEBI" id="CHEBI:456216"/>
        <dbReference type="EC" id="3.6.4.13"/>
    </reaction>
</comment>
<dbReference type="InterPro" id="IPR027417">
    <property type="entry name" value="P-loop_NTPase"/>
</dbReference>
<dbReference type="InterPro" id="IPR014001">
    <property type="entry name" value="Helicase_ATP-bd"/>
</dbReference>
<dbReference type="PROSITE" id="PS00039">
    <property type="entry name" value="DEAD_ATP_HELICASE"/>
    <property type="match status" value="1"/>
</dbReference>
<dbReference type="InterPro" id="IPR011545">
    <property type="entry name" value="DEAD/DEAH_box_helicase_dom"/>
</dbReference>